<dbReference type="InterPro" id="IPR001667">
    <property type="entry name" value="DDH_dom"/>
</dbReference>
<dbReference type="PANTHER" id="PTHR30255:SF2">
    <property type="entry name" value="SINGLE-STRANDED-DNA-SPECIFIC EXONUCLEASE RECJ"/>
    <property type="match status" value="1"/>
</dbReference>
<feature type="domain" description="DDH" evidence="1">
    <location>
        <begin position="12"/>
        <end position="47"/>
    </location>
</feature>
<organism evidence="2">
    <name type="scientific">marine metagenome</name>
    <dbReference type="NCBI Taxonomy" id="408172"/>
    <lineage>
        <taxon>unclassified sequences</taxon>
        <taxon>metagenomes</taxon>
        <taxon>ecological metagenomes</taxon>
    </lineage>
</organism>
<dbReference type="Gene3D" id="3.90.1640.30">
    <property type="match status" value="1"/>
</dbReference>
<accession>A0A382ZWL4</accession>
<dbReference type="GO" id="GO:0004527">
    <property type="term" value="F:exonuclease activity"/>
    <property type="evidence" value="ECO:0007669"/>
    <property type="project" value="UniProtKB-KW"/>
</dbReference>
<evidence type="ECO:0000313" key="2">
    <source>
        <dbReference type="EMBL" id="SVD99689.1"/>
    </source>
</evidence>
<feature type="non-terminal residue" evidence="2">
    <location>
        <position position="68"/>
    </location>
</feature>
<reference evidence="2" key="1">
    <citation type="submission" date="2018-05" db="EMBL/GenBank/DDBJ databases">
        <authorList>
            <person name="Lanie J.A."/>
            <person name="Ng W.-L."/>
            <person name="Kazmierczak K.M."/>
            <person name="Andrzejewski T.M."/>
            <person name="Davidsen T.M."/>
            <person name="Wayne K.J."/>
            <person name="Tettelin H."/>
            <person name="Glass J.I."/>
            <person name="Rusch D."/>
            <person name="Podicherti R."/>
            <person name="Tsui H.-C.T."/>
            <person name="Winkler M.E."/>
        </authorList>
    </citation>
    <scope>NUCLEOTIDE SEQUENCE</scope>
</reference>
<gene>
    <name evidence="2" type="ORF">METZ01_LOCUS452543</name>
</gene>
<dbReference type="PANTHER" id="PTHR30255">
    <property type="entry name" value="SINGLE-STRANDED-DNA-SPECIFIC EXONUCLEASE RECJ"/>
    <property type="match status" value="1"/>
</dbReference>
<dbReference type="InterPro" id="IPR051673">
    <property type="entry name" value="SSDNA_exonuclease_RecJ"/>
</dbReference>
<dbReference type="Pfam" id="PF01368">
    <property type="entry name" value="DHH"/>
    <property type="match status" value="1"/>
</dbReference>
<dbReference type="AlphaFoldDB" id="A0A382ZWL4"/>
<proteinExistence type="predicted"/>
<dbReference type="InterPro" id="IPR038763">
    <property type="entry name" value="DHH_sf"/>
</dbReference>
<evidence type="ECO:0000259" key="1">
    <source>
        <dbReference type="Pfam" id="PF01368"/>
    </source>
</evidence>
<dbReference type="EMBL" id="UINC01187132">
    <property type="protein sequence ID" value="SVD99689.1"/>
    <property type="molecule type" value="Genomic_DNA"/>
</dbReference>
<name>A0A382ZWL4_9ZZZZ</name>
<dbReference type="SUPFAM" id="SSF64182">
    <property type="entry name" value="DHH phosphoesterases"/>
    <property type="match status" value="1"/>
</dbReference>
<sequence>MVIKCVKNKEPICIFGDYDVDGSCSTALLLKFFKSINHPVYFYIPDRAKDGYGPNIKLFREILKKNPK</sequence>
<protein>
    <recommendedName>
        <fullName evidence="1">DDH domain-containing protein</fullName>
    </recommendedName>
</protein>